<feature type="region of interest" description="Disordered" evidence="1">
    <location>
        <begin position="238"/>
        <end position="260"/>
    </location>
</feature>
<dbReference type="AlphaFoldDB" id="A0A7S3YS85"/>
<protein>
    <submittedName>
        <fullName evidence="2">Uncharacterized protein</fullName>
    </submittedName>
</protein>
<gene>
    <name evidence="2" type="ORF">LGLO00237_LOCUS11842</name>
</gene>
<evidence type="ECO:0000313" key="2">
    <source>
        <dbReference type="EMBL" id="CAE0660261.1"/>
    </source>
</evidence>
<proteinExistence type="predicted"/>
<organism evidence="2">
    <name type="scientific">Lotharella globosa</name>
    <dbReference type="NCBI Taxonomy" id="91324"/>
    <lineage>
        <taxon>Eukaryota</taxon>
        <taxon>Sar</taxon>
        <taxon>Rhizaria</taxon>
        <taxon>Cercozoa</taxon>
        <taxon>Chlorarachniophyceae</taxon>
        <taxon>Lotharella</taxon>
    </lineage>
</organism>
<feature type="region of interest" description="Disordered" evidence="1">
    <location>
        <begin position="64"/>
        <end position="83"/>
    </location>
</feature>
<evidence type="ECO:0000256" key="1">
    <source>
        <dbReference type="SAM" id="MobiDB-lite"/>
    </source>
</evidence>
<name>A0A7S3YS85_9EUKA</name>
<feature type="compositionally biased region" description="Low complexity" evidence="1">
    <location>
        <begin position="65"/>
        <end position="83"/>
    </location>
</feature>
<reference evidence="2" key="1">
    <citation type="submission" date="2021-01" db="EMBL/GenBank/DDBJ databases">
        <authorList>
            <person name="Corre E."/>
            <person name="Pelletier E."/>
            <person name="Niang G."/>
            <person name="Scheremetjew M."/>
            <person name="Finn R."/>
            <person name="Kale V."/>
            <person name="Holt S."/>
            <person name="Cochrane G."/>
            <person name="Meng A."/>
            <person name="Brown T."/>
            <person name="Cohen L."/>
        </authorList>
    </citation>
    <scope>NUCLEOTIDE SEQUENCE</scope>
    <source>
        <strain evidence="2">CCCM811</strain>
    </source>
</reference>
<sequence length="443" mass="46862">MRRKKKSNYQQQATKATSTLMAASSMAMMKMMMMQTRSGTPHTAAAGATSAATNNNLRITHPDQATTTTTTTNNAATTNIRTTTNPLNTSAHLYDAKLNIVVGGADVKGLGWGAGGAGAGSGHRSRDTKKTDYGDVDAGAGYVIDDDDKRTYDVKGATRGECVITISHHQPGSTEHRERLHLPPLHYHPKKHRKKKKEKDTAARGHKGQPAASAAAYSFSSPPILANMSNILIMKDRQDDEEEDEVGAAGTATDPRNRTPRNQIVILKVHEDGTPSGLGVVEMPLGGVGGLYPRGQRAGRYSYGDMKRLSITTAATKRSSIEAVHHGRHATAPAMAMEAVCRALKRSSVATTGTALTAAAAEEEDARTTASAVKRLSVGSVQTKRSSIVTAGSGAPLTKRSSVASVETKRASVITAGTAEEDGRVCLIDPGATEPRKNSFVSY</sequence>
<accession>A0A7S3YS85</accession>
<feature type="compositionally biased region" description="Basic residues" evidence="1">
    <location>
        <begin position="187"/>
        <end position="197"/>
    </location>
</feature>
<dbReference type="EMBL" id="HBIV01016287">
    <property type="protein sequence ID" value="CAE0660261.1"/>
    <property type="molecule type" value="Transcribed_RNA"/>
</dbReference>
<feature type="region of interest" description="Disordered" evidence="1">
    <location>
        <begin position="170"/>
        <end position="216"/>
    </location>
</feature>